<evidence type="ECO:0000313" key="5">
    <source>
        <dbReference type="Proteomes" id="UP000076486"/>
    </source>
</evidence>
<comment type="similarity">
    <text evidence="1">Belongs to the RAD52 family.</text>
</comment>
<name>A0A167KD18_9GAMM</name>
<proteinExistence type="inferred from homology"/>
<reference evidence="4 5" key="1">
    <citation type="submission" date="2013-07" db="EMBL/GenBank/DDBJ databases">
        <title>Comparative Genomic and Metabolomic Analysis of Twelve Strains of Pseudoalteromonas luteoviolacea.</title>
        <authorList>
            <person name="Vynne N.G."/>
            <person name="Mansson M."/>
            <person name="Gram L."/>
        </authorList>
    </citation>
    <scope>NUCLEOTIDE SEQUENCE [LARGE SCALE GENOMIC DNA]</scope>
    <source>
        <strain evidence="4 5">CPMOR-1</strain>
    </source>
</reference>
<dbReference type="Proteomes" id="UP000076486">
    <property type="component" value="Unassembled WGS sequence"/>
</dbReference>
<gene>
    <name evidence="4" type="ORF">N473_18530</name>
</gene>
<sequence>MTLTAQEIKEKLSAPFNDHEVEWLVNRKGINKNTLWVEVVPFITNRAVQHRLDEVLGLDGWKNEFKDGQGGQICGLSIKVGNTWVTKWDGASYTDFEPLKGALSSAMKRASVQFGIGRYLHLVKPVFIECQRISDRNECTENYVTFKHSESDNQYAILSAQWSSPLLPAWALPVKDISPFIKSINAAKTETELKKAFSTAIKCAEAQNSDVFRHEIKAAREQRMSEIKHAKQQSQKESFDRFERWFSKKLDQLQKEPNEAVLEMTYNQLLQELKGQCKSLGLDISEYQNQLKAVRAATITKIQGE</sequence>
<comment type="caution">
    <text evidence="4">The sequence shown here is derived from an EMBL/GenBank/DDBJ whole genome shotgun (WGS) entry which is preliminary data.</text>
</comment>
<evidence type="ECO:0000256" key="1">
    <source>
        <dbReference type="ARBA" id="ARBA00006638"/>
    </source>
</evidence>
<dbReference type="GO" id="GO:0006281">
    <property type="term" value="P:DNA repair"/>
    <property type="evidence" value="ECO:0007669"/>
    <property type="project" value="UniProtKB-KW"/>
</dbReference>
<dbReference type="PATRIC" id="fig|1365248.3.peg.2767"/>
<keyword evidence="2" id="KW-0227">DNA damage</keyword>
<keyword evidence="3" id="KW-0234">DNA repair</keyword>
<dbReference type="Pfam" id="PF04098">
    <property type="entry name" value="Rad52_Rad22"/>
    <property type="match status" value="1"/>
</dbReference>
<evidence type="ECO:0000256" key="2">
    <source>
        <dbReference type="ARBA" id="ARBA00022763"/>
    </source>
</evidence>
<organism evidence="4 5">
    <name type="scientific">Pseudoalteromonas luteoviolacea CPMOR-1</name>
    <dbReference type="NCBI Taxonomy" id="1365248"/>
    <lineage>
        <taxon>Bacteria</taxon>
        <taxon>Pseudomonadati</taxon>
        <taxon>Pseudomonadota</taxon>
        <taxon>Gammaproteobacteria</taxon>
        <taxon>Alteromonadales</taxon>
        <taxon>Pseudoalteromonadaceae</taxon>
        <taxon>Pseudoalteromonas</taxon>
    </lineage>
</organism>
<dbReference type="EMBL" id="AUYC01000031">
    <property type="protein sequence ID" value="KZN62612.1"/>
    <property type="molecule type" value="Genomic_DNA"/>
</dbReference>
<dbReference type="RefSeq" id="WP_063368304.1">
    <property type="nucleotide sequence ID" value="NZ_AUYC01000031.1"/>
</dbReference>
<accession>A0A167KD18</accession>
<protein>
    <submittedName>
        <fullName evidence="4">Recombinase</fullName>
    </submittedName>
</protein>
<evidence type="ECO:0000313" key="4">
    <source>
        <dbReference type="EMBL" id="KZN62612.1"/>
    </source>
</evidence>
<evidence type="ECO:0000256" key="3">
    <source>
        <dbReference type="ARBA" id="ARBA00023204"/>
    </source>
</evidence>
<dbReference type="InterPro" id="IPR041247">
    <property type="entry name" value="Rad52_fam"/>
</dbReference>
<dbReference type="AlphaFoldDB" id="A0A167KD18"/>